<dbReference type="EMBL" id="QSWD01000002">
    <property type="protein sequence ID" value="RGP03789.1"/>
    <property type="molecule type" value="Genomic_DNA"/>
</dbReference>
<dbReference type="Proteomes" id="UP000261031">
    <property type="component" value="Unassembled WGS sequence"/>
</dbReference>
<accession>A0A3E5HPM1</accession>
<comment type="caution">
    <text evidence="2">The sequence shown here is derived from an EMBL/GenBank/DDBJ whole genome shotgun (WGS) entry which is preliminary data.</text>
</comment>
<proteinExistence type="predicted"/>
<evidence type="ECO:0000313" key="3">
    <source>
        <dbReference type="Proteomes" id="UP000261031"/>
    </source>
</evidence>
<name>A0A3E5HPM1_BIFPS</name>
<dbReference type="AlphaFoldDB" id="A0A3E5HPM1"/>
<evidence type="ECO:0000256" key="1">
    <source>
        <dbReference type="SAM" id="MobiDB-lite"/>
    </source>
</evidence>
<evidence type="ECO:0000313" key="2">
    <source>
        <dbReference type="EMBL" id="RGP03789.1"/>
    </source>
</evidence>
<organism evidence="2 3">
    <name type="scientific">Bifidobacterium pseudocatenulatum</name>
    <dbReference type="NCBI Taxonomy" id="28026"/>
    <lineage>
        <taxon>Bacteria</taxon>
        <taxon>Bacillati</taxon>
        <taxon>Actinomycetota</taxon>
        <taxon>Actinomycetes</taxon>
        <taxon>Bifidobacteriales</taxon>
        <taxon>Bifidobacteriaceae</taxon>
        <taxon>Bifidobacterium</taxon>
    </lineage>
</organism>
<dbReference type="RefSeq" id="WP_117611992.1">
    <property type="nucleotide sequence ID" value="NZ_JAQEVG010000002.1"/>
</dbReference>
<protein>
    <submittedName>
        <fullName evidence="2">Uncharacterized protein</fullName>
    </submittedName>
</protein>
<reference evidence="2 3" key="1">
    <citation type="submission" date="2018-08" db="EMBL/GenBank/DDBJ databases">
        <title>A genome reference for cultivated species of the human gut microbiota.</title>
        <authorList>
            <person name="Zou Y."/>
            <person name="Xue W."/>
            <person name="Luo G."/>
        </authorList>
    </citation>
    <scope>NUCLEOTIDE SEQUENCE [LARGE SCALE GENOMIC DNA]</scope>
    <source>
        <strain evidence="2 3">OF05-12</strain>
    </source>
</reference>
<feature type="region of interest" description="Disordered" evidence="1">
    <location>
        <begin position="151"/>
        <end position="209"/>
    </location>
</feature>
<gene>
    <name evidence="2" type="ORF">DXA79_04840</name>
</gene>
<sequence length="209" mass="23416">MNDYMDDPDIARETRRREACEAALERSDEMVPSGRNIGLLHDLVNEVHDLDPEDETGNMRMWPSETAIRDAGDGLTADEIAEKIRMGGWDPAEDRFMRISEDGDWEGFDTQTADQFVWDFRDTIISHAMEHDISPASVERIERIEMLPPDPWKDIDIDGLSPKGPVSNPFEPSSTYARPDPWEDAGLLPDPDPMAFPDTGADPAGGLSM</sequence>